<feature type="transmembrane region" description="Helical" evidence="1">
    <location>
        <begin position="211"/>
        <end position="227"/>
    </location>
</feature>
<evidence type="ECO:0000259" key="3">
    <source>
        <dbReference type="Pfam" id="PF13966"/>
    </source>
</evidence>
<accession>A0ABQ7VRD7</accession>
<dbReference type="PANTHER" id="PTHR33116">
    <property type="entry name" value="REVERSE TRANSCRIPTASE ZINC-BINDING DOMAIN-CONTAINING PROTEIN-RELATED-RELATED"/>
    <property type="match status" value="1"/>
</dbReference>
<dbReference type="EMBL" id="JAIVGD010000011">
    <property type="protein sequence ID" value="KAH0771008.1"/>
    <property type="molecule type" value="Genomic_DNA"/>
</dbReference>
<feature type="chain" id="PRO_5047363859" description="Reverse transcriptase zinc-binding domain-containing protein" evidence="2">
    <location>
        <begin position="18"/>
        <end position="274"/>
    </location>
</feature>
<reference evidence="4 5" key="1">
    <citation type="journal article" date="2021" name="bioRxiv">
        <title>Chromosome-scale and haplotype-resolved genome assembly of a tetraploid potato cultivar.</title>
        <authorList>
            <person name="Sun H."/>
            <person name="Jiao W.-B."/>
            <person name="Krause K."/>
            <person name="Campoy J.A."/>
            <person name="Goel M."/>
            <person name="Folz-Donahue K."/>
            <person name="Kukat C."/>
            <person name="Huettel B."/>
            <person name="Schneeberger K."/>
        </authorList>
    </citation>
    <scope>NUCLEOTIDE SEQUENCE [LARGE SCALE GENOMIC DNA]</scope>
    <source>
        <strain evidence="4">SolTubOtavaFocal</strain>
        <tissue evidence="4">Leaves</tissue>
    </source>
</reference>
<comment type="caution">
    <text evidence="4">The sequence shown here is derived from an EMBL/GenBank/DDBJ whole genome shotgun (WGS) entry which is preliminary data.</text>
</comment>
<evidence type="ECO:0000256" key="1">
    <source>
        <dbReference type="SAM" id="Phobius"/>
    </source>
</evidence>
<keyword evidence="5" id="KW-1185">Reference proteome</keyword>
<evidence type="ECO:0000313" key="4">
    <source>
        <dbReference type="EMBL" id="KAH0771008.1"/>
    </source>
</evidence>
<keyword evidence="1" id="KW-0812">Transmembrane</keyword>
<keyword evidence="1" id="KW-0472">Membrane</keyword>
<keyword evidence="1" id="KW-1133">Transmembrane helix</keyword>
<evidence type="ECO:0000256" key="2">
    <source>
        <dbReference type="SAM" id="SignalP"/>
    </source>
</evidence>
<sequence length="274" mass="32324">MNLTLLVALYWIKVVAWDKVCMPKAAGGLSVIDGHLWNKATLSKLLWALGQKKDKLWIVWIHTFYIKIKDLYTMTTPKQACWIIRKIFDARTWYKDDAGPTGGRRKPEASIKNHYVTLRPQYPQVEWKQLVQRKRSTVDRVLKWGIQVDANCVLCNTGHIENFDHLFYACPYSSYVWKTMLNWLGYHRQVGSWEYEIKWMISKVKNSRPRAAILGFCFAAIIYNIWIERNNRWFNAKKGSTTQRLKEIAIQVHIEGQRHSNWKPHLDQLIGYPN</sequence>
<gene>
    <name evidence="4" type="ORF">KY290_014989</name>
</gene>
<dbReference type="Pfam" id="PF13966">
    <property type="entry name" value="zf-RVT"/>
    <property type="match status" value="1"/>
</dbReference>
<keyword evidence="2" id="KW-0732">Signal</keyword>
<dbReference type="Proteomes" id="UP000826656">
    <property type="component" value="Unassembled WGS sequence"/>
</dbReference>
<feature type="signal peptide" evidence="2">
    <location>
        <begin position="1"/>
        <end position="17"/>
    </location>
</feature>
<protein>
    <recommendedName>
        <fullName evidence="3">Reverse transcriptase zinc-binding domain-containing protein</fullName>
    </recommendedName>
</protein>
<dbReference type="InterPro" id="IPR026960">
    <property type="entry name" value="RVT-Znf"/>
</dbReference>
<organism evidence="4 5">
    <name type="scientific">Solanum tuberosum</name>
    <name type="common">Potato</name>
    <dbReference type="NCBI Taxonomy" id="4113"/>
    <lineage>
        <taxon>Eukaryota</taxon>
        <taxon>Viridiplantae</taxon>
        <taxon>Streptophyta</taxon>
        <taxon>Embryophyta</taxon>
        <taxon>Tracheophyta</taxon>
        <taxon>Spermatophyta</taxon>
        <taxon>Magnoliopsida</taxon>
        <taxon>eudicotyledons</taxon>
        <taxon>Gunneridae</taxon>
        <taxon>Pentapetalae</taxon>
        <taxon>asterids</taxon>
        <taxon>lamiids</taxon>
        <taxon>Solanales</taxon>
        <taxon>Solanaceae</taxon>
        <taxon>Solanoideae</taxon>
        <taxon>Solaneae</taxon>
        <taxon>Solanum</taxon>
    </lineage>
</organism>
<name>A0ABQ7VRD7_SOLTU</name>
<feature type="domain" description="Reverse transcriptase zinc-binding" evidence="3">
    <location>
        <begin position="129"/>
        <end position="177"/>
    </location>
</feature>
<dbReference type="PANTHER" id="PTHR33116:SF66">
    <property type="entry name" value="REVERSE TRANSCRIPTASE ZINC-BINDING DOMAIN-CONTAINING PROTEIN"/>
    <property type="match status" value="1"/>
</dbReference>
<proteinExistence type="predicted"/>
<evidence type="ECO:0000313" key="5">
    <source>
        <dbReference type="Proteomes" id="UP000826656"/>
    </source>
</evidence>